<evidence type="ECO:0000313" key="1">
    <source>
        <dbReference type="EMBL" id="ADI23219.1"/>
    </source>
</evidence>
<name>E7C6Z5_9BACT</name>
<dbReference type="EMBL" id="GU568008">
    <property type="protein sequence ID" value="ADI23219.1"/>
    <property type="molecule type" value="Genomic_DNA"/>
</dbReference>
<reference evidence="1" key="1">
    <citation type="submission" date="2010-01" db="EMBL/GenBank/DDBJ databases">
        <title>Genome fragments of uncultured bacteria from the North Pacific subtropical Gyre.</title>
        <authorList>
            <person name="Pham V.D."/>
            <person name="Delong E.F."/>
        </authorList>
    </citation>
    <scope>NUCLEOTIDE SEQUENCE</scope>
</reference>
<protein>
    <submittedName>
        <fullName evidence="1">Uncharacterized protein</fullName>
    </submittedName>
</protein>
<organism evidence="1">
    <name type="scientific">uncultured Gemmatimonadales bacterium HF0770_11C06</name>
    <dbReference type="NCBI Taxonomy" id="723616"/>
    <lineage>
        <taxon>Bacteria</taxon>
        <taxon>Pseudomonadati</taxon>
        <taxon>Gemmatimonadota</taxon>
        <taxon>Gemmatimonadia</taxon>
        <taxon>Gemmatimonadales</taxon>
        <taxon>environmental samples</taxon>
    </lineage>
</organism>
<proteinExistence type="predicted"/>
<sequence length="245" mass="26296">MTKGAGALPKCGVGGAPRLNLLPASGRMGVYICSVVVGGGRNPRTDLTDRQQRQFPNGAVVGVSDHCGWAVLVTVAADGTLIDRRRVDLVADELPSLPHHHECQMLPIDDAVELVERVSASANEHAKACLDALAAAVSQEIVGVAMRRRPALPEGIAERIANYRAQTMADTVMYRDALAAAATARNWFVSWYEPKAVFAEADQVLGEESLDRLLEDVGAAFGPPWRKEHRMALAAAIAAHPREPH</sequence>
<dbReference type="AlphaFoldDB" id="E7C6Z5"/>
<accession>E7C6Z5</accession>